<dbReference type="Pfam" id="PF00085">
    <property type="entry name" value="Thioredoxin"/>
    <property type="match status" value="1"/>
</dbReference>
<dbReference type="STRING" id="1169540.A0A0G4FYN9"/>
<dbReference type="GO" id="GO:0003756">
    <property type="term" value="F:protein disulfide isomerase activity"/>
    <property type="evidence" value="ECO:0007669"/>
    <property type="project" value="TreeGrafter"/>
</dbReference>
<dbReference type="SUPFAM" id="SSF52833">
    <property type="entry name" value="Thioredoxin-like"/>
    <property type="match status" value="1"/>
</dbReference>
<evidence type="ECO:0000256" key="1">
    <source>
        <dbReference type="SAM" id="SignalP"/>
    </source>
</evidence>
<dbReference type="InterPro" id="IPR051063">
    <property type="entry name" value="PDI"/>
</dbReference>
<dbReference type="EMBL" id="CDMY01000525">
    <property type="protein sequence ID" value="CEM20333.1"/>
    <property type="molecule type" value="Genomic_DNA"/>
</dbReference>
<dbReference type="OrthoDB" id="361054at2759"/>
<dbReference type="Gene3D" id="3.40.30.10">
    <property type="entry name" value="Glutaredoxin"/>
    <property type="match status" value="1"/>
</dbReference>
<dbReference type="AlphaFoldDB" id="A0A0G4FYN9"/>
<dbReference type="Proteomes" id="UP000041254">
    <property type="component" value="Unassembled WGS sequence"/>
</dbReference>
<dbReference type="PANTHER" id="PTHR45672">
    <property type="entry name" value="PROTEIN DISULFIDE-ISOMERASE C17H9.14C-RELATED"/>
    <property type="match status" value="1"/>
</dbReference>
<dbReference type="GO" id="GO:0006457">
    <property type="term" value="P:protein folding"/>
    <property type="evidence" value="ECO:0007669"/>
    <property type="project" value="TreeGrafter"/>
</dbReference>
<dbReference type="InterPro" id="IPR036249">
    <property type="entry name" value="Thioredoxin-like_sf"/>
</dbReference>
<dbReference type="GO" id="GO:0005783">
    <property type="term" value="C:endoplasmic reticulum"/>
    <property type="evidence" value="ECO:0007669"/>
    <property type="project" value="TreeGrafter"/>
</dbReference>
<keyword evidence="4" id="KW-1185">Reference proteome</keyword>
<feature type="signal peptide" evidence="1">
    <location>
        <begin position="1"/>
        <end position="17"/>
    </location>
</feature>
<proteinExistence type="predicted"/>
<dbReference type="PROSITE" id="PS51352">
    <property type="entry name" value="THIOREDOXIN_2"/>
    <property type="match status" value="1"/>
</dbReference>
<name>A0A0G4FYN9_VITBC</name>
<dbReference type="FunCoup" id="A0A0G4FYN9">
    <property type="interactions" value="2"/>
</dbReference>
<feature type="domain" description="Thioredoxin" evidence="2">
    <location>
        <begin position="20"/>
        <end position="157"/>
    </location>
</feature>
<organism evidence="3 4">
    <name type="scientific">Vitrella brassicaformis (strain CCMP3155)</name>
    <dbReference type="NCBI Taxonomy" id="1169540"/>
    <lineage>
        <taxon>Eukaryota</taxon>
        <taxon>Sar</taxon>
        <taxon>Alveolata</taxon>
        <taxon>Colpodellida</taxon>
        <taxon>Vitrellaceae</taxon>
        <taxon>Vitrella</taxon>
    </lineage>
</organism>
<gene>
    <name evidence="3" type="ORF">Vbra_21813</name>
</gene>
<keyword evidence="1" id="KW-0732">Signal</keyword>
<protein>
    <recommendedName>
        <fullName evidence="2">Thioredoxin domain-containing protein</fullName>
    </recommendedName>
</protein>
<feature type="chain" id="PRO_5005189434" description="Thioredoxin domain-containing protein" evidence="1">
    <location>
        <begin position="18"/>
        <end position="210"/>
    </location>
</feature>
<evidence type="ECO:0000313" key="3">
    <source>
        <dbReference type="EMBL" id="CEM20333.1"/>
    </source>
</evidence>
<dbReference type="CDD" id="cd02961">
    <property type="entry name" value="PDI_a_family"/>
    <property type="match status" value="1"/>
</dbReference>
<evidence type="ECO:0000259" key="2">
    <source>
        <dbReference type="PROSITE" id="PS51352"/>
    </source>
</evidence>
<dbReference type="PhylomeDB" id="A0A0G4FYN9"/>
<dbReference type="VEuPathDB" id="CryptoDB:Vbra_21813"/>
<evidence type="ECO:0000313" key="4">
    <source>
        <dbReference type="Proteomes" id="UP000041254"/>
    </source>
</evidence>
<dbReference type="InterPro" id="IPR013766">
    <property type="entry name" value="Thioredoxin_domain"/>
</dbReference>
<dbReference type="InParanoid" id="A0A0G4FYN9"/>
<dbReference type="PRINTS" id="PR00421">
    <property type="entry name" value="THIOREDOXIN"/>
</dbReference>
<sequence length="210" mass="24194">MLICLSYLLLCVAAVGAHLRQAGQTVVDLSVAELRHHMEVWSEDLVVFFYAPWSSDCKRLAPLTESLGRFYVERRVKDIRVAKFNCVASKTHRELCDGLGIQSLPTFLFFASGKMRSFNRTSTLLAERDVKHHRASKFRGDPYIYESLRDWTRIMRWLSLGQRWARYVKQTTSDVLGGRTLIAENARLRAEKKRLLKRLEAWGDTEPSSA</sequence>
<reference evidence="3 4" key="1">
    <citation type="submission" date="2014-11" db="EMBL/GenBank/DDBJ databases">
        <authorList>
            <person name="Zhu J."/>
            <person name="Qi W."/>
            <person name="Song R."/>
        </authorList>
    </citation>
    <scope>NUCLEOTIDE SEQUENCE [LARGE SCALE GENOMIC DNA]</scope>
</reference>
<accession>A0A0G4FYN9</accession>